<evidence type="ECO:0000313" key="1">
    <source>
        <dbReference type="EnsemblMetazoa" id="Aqu2.1.13016_001"/>
    </source>
</evidence>
<organism evidence="1">
    <name type="scientific">Amphimedon queenslandica</name>
    <name type="common">Sponge</name>
    <dbReference type="NCBI Taxonomy" id="400682"/>
    <lineage>
        <taxon>Eukaryota</taxon>
        <taxon>Metazoa</taxon>
        <taxon>Porifera</taxon>
        <taxon>Demospongiae</taxon>
        <taxon>Heteroscleromorpha</taxon>
        <taxon>Haplosclerida</taxon>
        <taxon>Niphatidae</taxon>
        <taxon>Amphimedon</taxon>
    </lineage>
</organism>
<protein>
    <submittedName>
        <fullName evidence="1">Uncharacterized protein</fullName>
    </submittedName>
</protein>
<dbReference type="AlphaFoldDB" id="A0A1X7TEH5"/>
<accession>A0A1X7TEH5</accession>
<dbReference type="EnsemblMetazoa" id="Aqu2.1.13016_001">
    <property type="protein sequence ID" value="Aqu2.1.13016_001"/>
    <property type="gene ID" value="Aqu2.1.13016"/>
</dbReference>
<sequence length="86" mass="9716">MQYRATVVIDTLLTTWGRSPQVVPIIEFTIYPLDNFLNYLCCHGNHQLFDATPLDHAQSAILIVFHRVSLCLSRALSRPASSIPFT</sequence>
<name>A0A1X7TEH5_AMPQE</name>
<reference evidence="1" key="1">
    <citation type="submission" date="2017-05" db="UniProtKB">
        <authorList>
            <consortium name="EnsemblMetazoa"/>
        </authorList>
    </citation>
    <scope>IDENTIFICATION</scope>
</reference>
<proteinExistence type="predicted"/>
<dbReference type="InParanoid" id="A0A1X7TEH5"/>